<dbReference type="PANTHER" id="PTHR23502:SF132">
    <property type="entry name" value="POLYAMINE TRANSPORTER 2-RELATED"/>
    <property type="match status" value="1"/>
</dbReference>
<evidence type="ECO:0000256" key="5">
    <source>
        <dbReference type="ARBA" id="ARBA00022692"/>
    </source>
</evidence>
<evidence type="ECO:0000256" key="1">
    <source>
        <dbReference type="ARBA" id="ARBA00004651"/>
    </source>
</evidence>
<dbReference type="RefSeq" id="WP_049424886.1">
    <property type="nucleotide sequence ID" value="NZ_JUVB01000064.1"/>
</dbReference>
<dbReference type="Proteomes" id="UP000240717">
    <property type="component" value="Unassembled WGS sequence"/>
</dbReference>
<keyword evidence="5 8" id="KW-0812">Transmembrane</keyword>
<comment type="similarity">
    <text evidence="2 8">Belongs to the major facilitator superfamily. Bcr/CmlA family.</text>
</comment>
<dbReference type="CDD" id="cd17320">
    <property type="entry name" value="MFS_MdfA_MDR_like"/>
    <property type="match status" value="1"/>
</dbReference>
<feature type="transmembrane region" description="Helical" evidence="8">
    <location>
        <begin position="218"/>
        <end position="242"/>
    </location>
</feature>
<feature type="transmembrane region" description="Helical" evidence="8">
    <location>
        <begin position="310"/>
        <end position="335"/>
    </location>
</feature>
<evidence type="ECO:0000256" key="8">
    <source>
        <dbReference type="RuleBase" id="RU365088"/>
    </source>
</evidence>
<keyword evidence="6 8" id="KW-1133">Transmembrane helix</keyword>
<accession>A0A2T4Q3J8</accession>
<dbReference type="InterPro" id="IPR020846">
    <property type="entry name" value="MFS_dom"/>
</dbReference>
<dbReference type="EMBL" id="PZEV01000002">
    <property type="protein sequence ID" value="PTI52525.1"/>
    <property type="molecule type" value="Genomic_DNA"/>
</dbReference>
<dbReference type="GO" id="GO:0042910">
    <property type="term" value="F:xenobiotic transmembrane transporter activity"/>
    <property type="evidence" value="ECO:0007669"/>
    <property type="project" value="InterPro"/>
</dbReference>
<dbReference type="Gene3D" id="1.20.1720.10">
    <property type="entry name" value="Multidrug resistance protein D"/>
    <property type="match status" value="1"/>
</dbReference>
<feature type="transmembrane region" description="Helical" evidence="8">
    <location>
        <begin position="12"/>
        <end position="29"/>
    </location>
</feature>
<feature type="transmembrane region" description="Helical" evidence="8">
    <location>
        <begin position="287"/>
        <end position="304"/>
    </location>
</feature>
<reference evidence="10 11" key="1">
    <citation type="journal article" date="2016" name="Front. Microbiol.">
        <title>Comprehensive Phylogenetic Analysis of Bovine Non-aureus Staphylococci Species Based on Whole-Genome Sequencing.</title>
        <authorList>
            <person name="Naushad S."/>
            <person name="Barkema H.W."/>
            <person name="Luby C."/>
            <person name="Condas L.A."/>
            <person name="Nobrega D.B."/>
            <person name="Carson D.A."/>
            <person name="De Buck J."/>
        </authorList>
    </citation>
    <scope>NUCLEOTIDE SEQUENCE [LARGE SCALE GENOMIC DNA]</scope>
    <source>
        <strain evidence="10 11">SNUC 2993</strain>
    </source>
</reference>
<feature type="transmembrane region" description="Helical" evidence="8">
    <location>
        <begin position="166"/>
        <end position="185"/>
    </location>
</feature>
<protein>
    <recommendedName>
        <fullName evidence="8">Bcr/CflA family efflux transporter</fullName>
    </recommendedName>
</protein>
<dbReference type="FunFam" id="1.20.1720.10:FF:000005">
    <property type="entry name" value="Bcr/CflA family efflux transporter"/>
    <property type="match status" value="1"/>
</dbReference>
<evidence type="ECO:0000313" key="11">
    <source>
        <dbReference type="Proteomes" id="UP000240717"/>
    </source>
</evidence>
<dbReference type="NCBIfam" id="TIGR00710">
    <property type="entry name" value="efflux_Bcr_CflA"/>
    <property type="match status" value="1"/>
</dbReference>
<dbReference type="PANTHER" id="PTHR23502">
    <property type="entry name" value="MAJOR FACILITATOR SUPERFAMILY"/>
    <property type="match status" value="1"/>
</dbReference>
<dbReference type="InterPro" id="IPR004812">
    <property type="entry name" value="Efflux_drug-R_Bcr/CmlA"/>
</dbReference>
<keyword evidence="3 8" id="KW-0813">Transport</keyword>
<feature type="transmembrane region" description="Helical" evidence="8">
    <location>
        <begin position="49"/>
        <end position="68"/>
    </location>
</feature>
<feature type="transmembrane region" description="Helical" evidence="8">
    <location>
        <begin position="254"/>
        <end position="275"/>
    </location>
</feature>
<organism evidence="10 11">
    <name type="scientific">Staphylococcus warneri</name>
    <dbReference type="NCBI Taxonomy" id="1292"/>
    <lineage>
        <taxon>Bacteria</taxon>
        <taxon>Bacillati</taxon>
        <taxon>Bacillota</taxon>
        <taxon>Bacilli</taxon>
        <taxon>Bacillales</taxon>
        <taxon>Staphylococcaceae</taxon>
        <taxon>Staphylococcus</taxon>
    </lineage>
</organism>
<comment type="subcellular location">
    <subcellularLocation>
        <location evidence="1 8">Cell membrane</location>
        <topology evidence="1 8">Multi-pass membrane protein</topology>
    </subcellularLocation>
</comment>
<sequence>MNQKLQSKKQSPIFVIILGALTAIGALSIDMFLPGLPEIKNDFHTTTSNAQLTLSLFMIGLALGNLFAGPISDATGRKKPLWISMFIYTLASLGIVFVTNIEVMIALRFIQGVTGGAASVISRAIASDMYKGKELTKFLSLLMLVNGVAPVIAPAIGGIILSFAVWRMVFIILTIFGILMVIGSLTKVPESLQEDEKDSNGIKEMFKNFKHLLATPKFVLPMLIQGFSFIMLFTYISASPFIIQKIYGMSALQFSIMFAAIGITLIISSQLVGVLVDRIERRQLLKIVTYIQVLGVVIVAMTLLNHLSFWILVIGFIVLVAPVTAVASLGFSIAMDESTKGRGSASSLLGLVQFLLGGLMSSLVNVMGEHNVTPYVVIISITAVIMIILQTIYTRLQRRTS</sequence>
<dbReference type="GO" id="GO:1990961">
    <property type="term" value="P:xenobiotic detoxification by transmembrane export across the plasma membrane"/>
    <property type="evidence" value="ECO:0007669"/>
    <property type="project" value="InterPro"/>
</dbReference>
<dbReference type="Pfam" id="PF07690">
    <property type="entry name" value="MFS_1"/>
    <property type="match status" value="1"/>
</dbReference>
<dbReference type="STRING" id="1194526.A284_02735"/>
<feature type="domain" description="Major facilitator superfamily (MFS) profile" evidence="9">
    <location>
        <begin position="14"/>
        <end position="398"/>
    </location>
</feature>
<name>A0A2T4Q3J8_STAWA</name>
<feature type="transmembrane region" description="Helical" evidence="8">
    <location>
        <begin position="372"/>
        <end position="393"/>
    </location>
</feature>
<dbReference type="InterPro" id="IPR011701">
    <property type="entry name" value="MFS"/>
</dbReference>
<gene>
    <name evidence="10" type="ORF">BU085_01115</name>
</gene>
<dbReference type="PROSITE" id="PS50850">
    <property type="entry name" value="MFS"/>
    <property type="match status" value="1"/>
</dbReference>
<dbReference type="SUPFAM" id="SSF103473">
    <property type="entry name" value="MFS general substrate transporter"/>
    <property type="match status" value="1"/>
</dbReference>
<evidence type="ECO:0000256" key="6">
    <source>
        <dbReference type="ARBA" id="ARBA00022989"/>
    </source>
</evidence>
<dbReference type="AlphaFoldDB" id="A0A2T4Q3J8"/>
<evidence type="ECO:0000313" key="10">
    <source>
        <dbReference type="EMBL" id="PTI52525.1"/>
    </source>
</evidence>
<evidence type="ECO:0000256" key="2">
    <source>
        <dbReference type="ARBA" id="ARBA00006236"/>
    </source>
</evidence>
<evidence type="ECO:0000256" key="3">
    <source>
        <dbReference type="ARBA" id="ARBA00022448"/>
    </source>
</evidence>
<feature type="transmembrane region" description="Helical" evidence="8">
    <location>
        <begin position="80"/>
        <end position="99"/>
    </location>
</feature>
<feature type="transmembrane region" description="Helical" evidence="8">
    <location>
        <begin position="105"/>
        <end position="126"/>
    </location>
</feature>
<dbReference type="InterPro" id="IPR036259">
    <property type="entry name" value="MFS_trans_sf"/>
</dbReference>
<feature type="transmembrane region" description="Helical" evidence="8">
    <location>
        <begin position="347"/>
        <end position="366"/>
    </location>
</feature>
<dbReference type="GO" id="GO:0005886">
    <property type="term" value="C:plasma membrane"/>
    <property type="evidence" value="ECO:0007669"/>
    <property type="project" value="UniProtKB-SubCell"/>
</dbReference>
<comment type="caution">
    <text evidence="10">The sequence shown here is derived from an EMBL/GenBank/DDBJ whole genome shotgun (WGS) entry which is preliminary data.</text>
</comment>
<evidence type="ECO:0000256" key="7">
    <source>
        <dbReference type="ARBA" id="ARBA00023136"/>
    </source>
</evidence>
<evidence type="ECO:0000256" key="4">
    <source>
        <dbReference type="ARBA" id="ARBA00022475"/>
    </source>
</evidence>
<evidence type="ECO:0000259" key="9">
    <source>
        <dbReference type="PROSITE" id="PS50850"/>
    </source>
</evidence>
<feature type="transmembrane region" description="Helical" evidence="8">
    <location>
        <begin position="138"/>
        <end position="160"/>
    </location>
</feature>
<keyword evidence="4 8" id="KW-1003">Cell membrane</keyword>
<dbReference type="PRINTS" id="PR01035">
    <property type="entry name" value="TCRTETA"/>
</dbReference>
<proteinExistence type="inferred from homology"/>
<keyword evidence="7 8" id="KW-0472">Membrane</keyword>
<dbReference type="InterPro" id="IPR001958">
    <property type="entry name" value="Tet-R_TetA/multi-R_MdtG-like"/>
</dbReference>